<evidence type="ECO:0000256" key="2">
    <source>
        <dbReference type="ARBA" id="ARBA00022840"/>
    </source>
</evidence>
<evidence type="ECO:0000313" key="4">
    <source>
        <dbReference type="EMBL" id="MFO3668031.1"/>
    </source>
</evidence>
<dbReference type="Pfam" id="PF00005">
    <property type="entry name" value="ABC_tran"/>
    <property type="match status" value="1"/>
</dbReference>
<name>A0ABW9MIA5_9FIRM</name>
<dbReference type="GO" id="GO:0005524">
    <property type="term" value="F:ATP binding"/>
    <property type="evidence" value="ECO:0007669"/>
    <property type="project" value="UniProtKB-KW"/>
</dbReference>
<dbReference type="PROSITE" id="PS50893">
    <property type="entry name" value="ABC_TRANSPORTER_2"/>
    <property type="match status" value="1"/>
</dbReference>
<dbReference type="Gene3D" id="3.40.50.300">
    <property type="entry name" value="P-loop containing nucleotide triphosphate hydrolases"/>
    <property type="match status" value="1"/>
</dbReference>
<organism evidence="4 5">
    <name type="scientific">Anaerococcus kampingae</name>
    <dbReference type="NCBI Taxonomy" id="3115614"/>
    <lineage>
        <taxon>Bacteria</taxon>
        <taxon>Bacillati</taxon>
        <taxon>Bacillota</taxon>
        <taxon>Tissierellia</taxon>
        <taxon>Tissierellales</taxon>
        <taxon>Peptoniphilaceae</taxon>
        <taxon>Anaerococcus</taxon>
    </lineage>
</organism>
<dbReference type="Proteomes" id="UP001637994">
    <property type="component" value="Unassembled WGS sequence"/>
</dbReference>
<sequence>MIEIKDLSLSYGGRKVLDNMNLKLDDGKIVGLVGENGTGKSTLMRILAGLEKNYKGEVKIAGQRPGGETNSLVSYQPDHLPFYPSMRVREIGDLYKRFYEDFDLSRYFKLLASFGIDKDLRVKECSKGMRDKVQIAATLSRRTKIYLLDEPMTGIDPKARRIMLKTIIENFDYQGILIISTHLISEIERILDQVIAISEGKIILDKGVDEIREENHMSVEDYFTEVL</sequence>
<dbReference type="PANTHER" id="PTHR43158:SF1">
    <property type="entry name" value="ABC TRANSPORTER, ATP-BINDING PROTEIN"/>
    <property type="match status" value="1"/>
</dbReference>
<gene>
    <name evidence="4" type="ORF">ACCQ42_09725</name>
</gene>
<reference evidence="4 5" key="1">
    <citation type="journal article" date="2025" name="Anaerobe">
        <title>Description of Anaerococcus kampingiae sp. nov., Anaerococcus groningensis sp. nov., Anaerococcus martiniensis sp. nov., and Anaerococcus cruorum sp. nov., isolated from human clinical specimens.</title>
        <authorList>
            <person name="Boiten K.E."/>
            <person name="Meijer J."/>
            <person name="van Wezel E.M."/>
            <person name="Veloo A.C.M."/>
        </authorList>
    </citation>
    <scope>NUCLEOTIDE SEQUENCE [LARGE SCALE GENOMIC DNA]</scope>
    <source>
        <strain evidence="4 5">ENR0874</strain>
    </source>
</reference>
<dbReference type="InterPro" id="IPR003439">
    <property type="entry name" value="ABC_transporter-like_ATP-bd"/>
</dbReference>
<dbReference type="SMART" id="SM00382">
    <property type="entry name" value="AAA"/>
    <property type="match status" value="1"/>
</dbReference>
<dbReference type="SUPFAM" id="SSF52540">
    <property type="entry name" value="P-loop containing nucleoside triphosphate hydrolases"/>
    <property type="match status" value="1"/>
</dbReference>
<dbReference type="InterPro" id="IPR003593">
    <property type="entry name" value="AAA+_ATPase"/>
</dbReference>
<evidence type="ECO:0000256" key="1">
    <source>
        <dbReference type="ARBA" id="ARBA00022741"/>
    </source>
</evidence>
<dbReference type="EMBL" id="JBGMEF010000046">
    <property type="protein sequence ID" value="MFO3668031.1"/>
    <property type="molecule type" value="Genomic_DNA"/>
</dbReference>
<evidence type="ECO:0000313" key="5">
    <source>
        <dbReference type="Proteomes" id="UP001637994"/>
    </source>
</evidence>
<evidence type="ECO:0000259" key="3">
    <source>
        <dbReference type="PROSITE" id="PS50893"/>
    </source>
</evidence>
<accession>A0ABW9MIA5</accession>
<dbReference type="CDD" id="cd03230">
    <property type="entry name" value="ABC_DR_subfamily_A"/>
    <property type="match status" value="1"/>
</dbReference>
<comment type="caution">
    <text evidence="4">The sequence shown here is derived from an EMBL/GenBank/DDBJ whole genome shotgun (WGS) entry which is preliminary data.</text>
</comment>
<protein>
    <submittedName>
        <fullName evidence="4">ABC transporter ATP-binding protein</fullName>
    </submittedName>
</protein>
<keyword evidence="5" id="KW-1185">Reference proteome</keyword>
<keyword evidence="1" id="KW-0547">Nucleotide-binding</keyword>
<keyword evidence="2 4" id="KW-0067">ATP-binding</keyword>
<dbReference type="RefSeq" id="WP_106461080.1">
    <property type="nucleotide sequence ID" value="NZ_JBGMEF010000046.1"/>
</dbReference>
<dbReference type="InterPro" id="IPR027417">
    <property type="entry name" value="P-loop_NTPase"/>
</dbReference>
<proteinExistence type="predicted"/>
<feature type="domain" description="ABC transporter" evidence="3">
    <location>
        <begin position="2"/>
        <end position="224"/>
    </location>
</feature>
<dbReference type="PANTHER" id="PTHR43158">
    <property type="entry name" value="SKFA PEPTIDE EXPORT ATP-BINDING PROTEIN SKFE"/>
    <property type="match status" value="1"/>
</dbReference>